<dbReference type="Gene3D" id="3.40.50.10300">
    <property type="entry name" value="CoaB-like"/>
    <property type="match status" value="1"/>
</dbReference>
<comment type="cofactor">
    <cofactor evidence="3">
        <name>FMN</name>
        <dbReference type="ChEBI" id="CHEBI:58210"/>
    </cofactor>
    <text evidence="3">Binds 1 FMN per subunit.</text>
</comment>
<organism evidence="7 8">
    <name type="scientific">Weissella ceti</name>
    <dbReference type="NCBI Taxonomy" id="759620"/>
    <lineage>
        <taxon>Bacteria</taxon>
        <taxon>Bacillati</taxon>
        <taxon>Bacillota</taxon>
        <taxon>Bacilli</taxon>
        <taxon>Lactobacillales</taxon>
        <taxon>Lactobacillaceae</taxon>
        <taxon>Weissella</taxon>
    </lineage>
</organism>
<dbReference type="EMBL" id="JAOZFE010000001">
    <property type="protein sequence ID" value="MCW0952733.1"/>
    <property type="molecule type" value="Genomic_DNA"/>
</dbReference>
<feature type="region of interest" description="Phosphopantothenoylcysteine decarboxylase" evidence="3">
    <location>
        <begin position="1"/>
        <end position="188"/>
    </location>
</feature>
<keyword evidence="2 3" id="KW-0456">Lyase</keyword>
<evidence type="ECO:0000259" key="5">
    <source>
        <dbReference type="Pfam" id="PF02441"/>
    </source>
</evidence>
<keyword evidence="3" id="KW-0479">Metal-binding</keyword>
<evidence type="ECO:0000256" key="3">
    <source>
        <dbReference type="HAMAP-Rule" id="MF_02225"/>
    </source>
</evidence>
<feature type="binding site" evidence="3">
    <location>
        <begin position="304"/>
        <end position="307"/>
    </location>
    <ligand>
        <name>CTP</name>
        <dbReference type="ChEBI" id="CHEBI:37563"/>
    </ligand>
</feature>
<keyword evidence="3 4" id="KW-0436">Ligase</keyword>
<proteinExistence type="inferred from homology"/>
<dbReference type="EC" id="6.3.2.5" evidence="3"/>
<evidence type="ECO:0000259" key="6">
    <source>
        <dbReference type="Pfam" id="PF04127"/>
    </source>
</evidence>
<evidence type="ECO:0000313" key="8">
    <source>
        <dbReference type="Proteomes" id="UP001526225"/>
    </source>
</evidence>
<comment type="function">
    <text evidence="3">Catalyzes two sequential steps in the biosynthesis of coenzyme A. In the first step cysteine is conjugated to 4'-phosphopantothenate to form 4-phosphopantothenoylcysteine. In the second step the latter compound is decarboxylated to form 4'-phosphopantotheine.</text>
</comment>
<comment type="caution">
    <text evidence="7">The sequence shown here is derived from an EMBL/GenBank/DDBJ whole genome shotgun (WGS) entry which is preliminary data.</text>
</comment>
<gene>
    <name evidence="3 7" type="primary">coaBC</name>
    <name evidence="7" type="ORF">OIT44_01420</name>
</gene>
<feature type="domain" description="Flavoprotein" evidence="5">
    <location>
        <begin position="5"/>
        <end position="175"/>
    </location>
</feature>
<dbReference type="Pfam" id="PF04127">
    <property type="entry name" value="DFP"/>
    <property type="match status" value="1"/>
</dbReference>
<dbReference type="PANTHER" id="PTHR14359">
    <property type="entry name" value="HOMO-OLIGOMERIC FLAVIN CONTAINING CYS DECARBOXYLASE FAMILY"/>
    <property type="match status" value="1"/>
</dbReference>
<keyword evidence="3 4" id="KW-0288">FMN</keyword>
<feature type="binding site" evidence="3">
    <location>
        <position position="286"/>
    </location>
    <ligand>
        <name>CTP</name>
        <dbReference type="ChEBI" id="CHEBI:37563"/>
    </ligand>
</feature>
<dbReference type="InterPro" id="IPR036551">
    <property type="entry name" value="Flavin_trans-like"/>
</dbReference>
<dbReference type="Gene3D" id="3.40.50.1950">
    <property type="entry name" value="Flavin prenyltransferase-like"/>
    <property type="match status" value="1"/>
</dbReference>
<dbReference type="EC" id="4.1.1.36" evidence="3"/>
<dbReference type="Proteomes" id="UP001526225">
    <property type="component" value="Unassembled WGS sequence"/>
</dbReference>
<comment type="catalytic activity">
    <reaction evidence="3 4">
        <text>(R)-4'-phosphopantothenate + L-cysteine + CTP = N-[(R)-4-phosphopantothenoyl]-L-cysteine + CMP + diphosphate + H(+)</text>
        <dbReference type="Rhea" id="RHEA:19397"/>
        <dbReference type="ChEBI" id="CHEBI:10986"/>
        <dbReference type="ChEBI" id="CHEBI:15378"/>
        <dbReference type="ChEBI" id="CHEBI:33019"/>
        <dbReference type="ChEBI" id="CHEBI:35235"/>
        <dbReference type="ChEBI" id="CHEBI:37563"/>
        <dbReference type="ChEBI" id="CHEBI:59458"/>
        <dbReference type="ChEBI" id="CHEBI:60377"/>
        <dbReference type="EC" id="6.3.2.5"/>
    </reaction>
</comment>
<comment type="pathway">
    <text evidence="3 4">Cofactor biosynthesis; coenzyme A biosynthesis; CoA from (R)-pantothenate: step 3/5.</text>
</comment>
<dbReference type="SUPFAM" id="SSF102645">
    <property type="entry name" value="CoaB-like"/>
    <property type="match status" value="1"/>
</dbReference>
<feature type="domain" description="DNA/pantothenate metabolism flavoprotein C-terminal" evidence="6">
    <location>
        <begin position="184"/>
        <end position="393"/>
    </location>
</feature>
<comment type="similarity">
    <text evidence="3 4">In the N-terminal section; belongs to the HFCD (homo-oligomeric flavin containing Cys decarboxylase) superfamily.</text>
</comment>
<feature type="binding site" evidence="3">
    <location>
        <position position="322"/>
    </location>
    <ligand>
        <name>CTP</name>
        <dbReference type="ChEBI" id="CHEBI:37563"/>
    </ligand>
</feature>
<feature type="binding site" evidence="3">
    <location>
        <position position="276"/>
    </location>
    <ligand>
        <name>CTP</name>
        <dbReference type="ChEBI" id="CHEBI:37563"/>
    </ligand>
</feature>
<accession>A0ABT3E2T7</accession>
<name>A0ABT3E2T7_9LACO</name>
<dbReference type="InterPro" id="IPR003382">
    <property type="entry name" value="Flavoprotein"/>
</dbReference>
<evidence type="ECO:0000313" key="7">
    <source>
        <dbReference type="EMBL" id="MCW0952733.1"/>
    </source>
</evidence>
<comment type="function">
    <text evidence="4">Catalyzes two steps in the biosynthesis of coenzyme A. In the first step cysteine is conjugated to 4'-phosphopantothenate to form 4-phosphopantothenoylcysteine, in the latter compound is decarboxylated to form 4'-phosphopantotheine.</text>
</comment>
<dbReference type="GO" id="GO:0004633">
    <property type="term" value="F:phosphopantothenoylcysteine decarboxylase activity"/>
    <property type="evidence" value="ECO:0007669"/>
    <property type="project" value="UniProtKB-EC"/>
</dbReference>
<dbReference type="InterPro" id="IPR007085">
    <property type="entry name" value="DNA/pantothenate-metab_flavo_C"/>
</dbReference>
<comment type="similarity">
    <text evidence="3 4">In the C-terminal section; belongs to the PPC synthetase family.</text>
</comment>
<comment type="cofactor">
    <cofactor evidence="3">
        <name>Mg(2+)</name>
        <dbReference type="ChEBI" id="CHEBI:18420"/>
    </cofactor>
</comment>
<protein>
    <recommendedName>
        <fullName evidence="3">Coenzyme A biosynthesis bifunctional protein CoaBC</fullName>
    </recommendedName>
    <alternativeName>
        <fullName evidence="3">DNA/pantothenate metabolism flavoprotein</fullName>
    </alternativeName>
    <alternativeName>
        <fullName evidence="3">Phosphopantothenoylcysteine synthetase/decarboxylase</fullName>
        <shortName evidence="3">PPCS-PPCDC</shortName>
    </alternativeName>
    <domain>
        <recommendedName>
            <fullName evidence="3">Phosphopantothenoylcysteine decarboxylase</fullName>
            <shortName evidence="3">PPC decarboxylase</shortName>
            <shortName evidence="3">PPC-DC</shortName>
            <ecNumber evidence="3">4.1.1.36</ecNumber>
        </recommendedName>
        <alternativeName>
            <fullName evidence="3">CoaC</fullName>
        </alternativeName>
    </domain>
    <domain>
        <recommendedName>
            <fullName evidence="3">Phosphopantothenate--cysteine ligase</fullName>
            <ecNumber evidence="3">6.3.2.5</ecNumber>
        </recommendedName>
        <alternativeName>
            <fullName evidence="3">CoaB</fullName>
        </alternativeName>
        <alternativeName>
            <fullName evidence="3">Phosphopantothenoylcysteine synthetase</fullName>
            <shortName evidence="3">PPC synthetase</shortName>
            <shortName evidence="3">PPC-S</shortName>
        </alternativeName>
    </domain>
</protein>
<keyword evidence="8" id="KW-1185">Reference proteome</keyword>
<evidence type="ECO:0000256" key="1">
    <source>
        <dbReference type="ARBA" id="ARBA00022793"/>
    </source>
</evidence>
<comment type="pathway">
    <text evidence="3 4">Cofactor biosynthesis; coenzyme A biosynthesis; CoA from (R)-pantothenate: step 2/5.</text>
</comment>
<dbReference type="InterPro" id="IPR005252">
    <property type="entry name" value="CoaBC"/>
</dbReference>
<dbReference type="GO" id="GO:0004632">
    <property type="term" value="F:phosphopantothenate--cysteine ligase activity"/>
    <property type="evidence" value="ECO:0007669"/>
    <property type="project" value="UniProtKB-EC"/>
</dbReference>
<feature type="binding site" evidence="3">
    <location>
        <position position="340"/>
    </location>
    <ligand>
        <name>CTP</name>
        <dbReference type="ChEBI" id="CHEBI:37563"/>
    </ligand>
</feature>
<evidence type="ECO:0000256" key="4">
    <source>
        <dbReference type="RuleBase" id="RU364078"/>
    </source>
</evidence>
<keyword evidence="3" id="KW-0460">Magnesium</keyword>
<dbReference type="PANTHER" id="PTHR14359:SF6">
    <property type="entry name" value="PHOSPHOPANTOTHENOYLCYSTEINE DECARBOXYLASE"/>
    <property type="match status" value="1"/>
</dbReference>
<dbReference type="NCBIfam" id="TIGR00521">
    <property type="entry name" value="coaBC_dfp"/>
    <property type="match status" value="1"/>
</dbReference>
<feature type="binding site" evidence="3">
    <location>
        <position position="336"/>
    </location>
    <ligand>
        <name>CTP</name>
        <dbReference type="ChEBI" id="CHEBI:37563"/>
    </ligand>
</feature>
<dbReference type="Pfam" id="PF02441">
    <property type="entry name" value="Flavoprotein"/>
    <property type="match status" value="1"/>
</dbReference>
<comment type="catalytic activity">
    <reaction evidence="3 4">
        <text>N-[(R)-4-phosphopantothenoyl]-L-cysteine + H(+) = (R)-4'-phosphopantetheine + CO2</text>
        <dbReference type="Rhea" id="RHEA:16793"/>
        <dbReference type="ChEBI" id="CHEBI:15378"/>
        <dbReference type="ChEBI" id="CHEBI:16526"/>
        <dbReference type="ChEBI" id="CHEBI:59458"/>
        <dbReference type="ChEBI" id="CHEBI:61723"/>
        <dbReference type="EC" id="4.1.1.36"/>
    </reaction>
</comment>
<dbReference type="InterPro" id="IPR035929">
    <property type="entry name" value="CoaB-like_sf"/>
</dbReference>
<keyword evidence="1 3" id="KW-0210">Decarboxylase</keyword>
<dbReference type="SUPFAM" id="SSF52507">
    <property type="entry name" value="Homo-oligomeric flavin-containing Cys decarboxylases, HFCD"/>
    <property type="match status" value="1"/>
</dbReference>
<keyword evidence="3 4" id="KW-0285">Flavoprotein</keyword>
<keyword evidence="3" id="KW-0511">Multifunctional enzyme</keyword>
<reference evidence="7 8" key="1">
    <citation type="submission" date="2022-10" db="EMBL/GenBank/DDBJ databases">
        <title>Weissella fermenti sp. nov., isolated from fermented cabbage.</title>
        <authorList>
            <person name="Lee J.K."/>
            <person name="Baek J.H."/>
            <person name="Choi D.G."/>
            <person name="Kim J.M."/>
            <person name="Jeon C.O."/>
        </authorList>
    </citation>
    <scope>NUCLEOTIDE SEQUENCE [LARGE SCALE GENOMIC DNA]</scope>
    <source>
        <strain evidence="7 8">KACC 18534</strain>
    </source>
</reference>
<feature type="region of interest" description="Phosphopantothenate--cysteine ligase" evidence="3">
    <location>
        <begin position="189"/>
        <end position="397"/>
    </location>
</feature>
<sequence length="397" mass="42718">MFKDKKIVVMVSGGVAAYKAVILVRGLQKLGAHVRVVMSQAATEFVTPKTFAVLTNETVLTDLFASQDEQIGHIDLSDWADLMVVVPATANIIGKMANGIADDAISSVLSARHVPTFVAPAMNVHMFENSALQRNLALLEADGVHIIAPTTGLLAEGYEGKGRLPEPEEIIAQIDAYLNTEQRLVGKHILISAGGTIEPIDPVRFIGNRSSGKMGYALADEARKMGADVTLVSTVDRQIDSSVHVIHVESATEMEAAMQTALPKMDAVIMAAAVADFRVADVADHKIKKTDDSDTMTLSLVKNPDILAGLSQLKTTQMMVGFAAETQNVIDYAQSKLAKKNVDMIVANDVSQENVGFAHDTNAVSLVTKDKVENLPLADKHDIARAILTRISERLEK</sequence>
<evidence type="ECO:0000256" key="2">
    <source>
        <dbReference type="ARBA" id="ARBA00023239"/>
    </source>
</evidence>
<comment type="caution">
    <text evidence="3">Lacks conserved residue(s) required for the propagation of feature annotation.</text>
</comment>
<dbReference type="HAMAP" id="MF_02225">
    <property type="entry name" value="CoaBC"/>
    <property type="match status" value="1"/>
</dbReference>
<dbReference type="RefSeq" id="WP_213409339.1">
    <property type="nucleotide sequence ID" value="NZ_CP074441.1"/>
</dbReference>